<gene>
    <name evidence="1" type="ORF">GP475_08815</name>
</gene>
<dbReference type="AlphaFoldDB" id="A0A7H0SQA3"/>
<protein>
    <submittedName>
        <fullName evidence="1">Phage portal protein</fullName>
    </submittedName>
</protein>
<dbReference type="InterPro" id="IPR021145">
    <property type="entry name" value="Portal_protein_SPP1_Gp6-like"/>
</dbReference>
<accession>A0A7H0SQA3</accession>
<sequence>MWHEASIDAAIGVDLWNAARATPEVMLGAKIIRRSLALEVTADRSRAYLAGAALLKDGRVVVDLIGAHDGVAWVQDEVSRMVKRNRPDAGVVVDSLSGAASIGMQLANHGIPVSLAVTKDLTRATEEVFDRLSYTENGDPYPQLLHSSHPRLDDAAYTARRRLVGASKTAWTWEKFGEVDVEPLRAITLAVAGLSMEPIAKKKREACYLMDFQELKQTFDRLKSKLIAQQGECETIDSWLRPELVAGFSLPRKATMEHRGLAALSRTPWLKLVVDNVVQAMYVDSINSEDGPCRPAWSIWLDNGLNSRQVANHRAMIAYGHSYGIVSPTWENKPRVRFASPQRMAVEFDDLDGLYPAYALEEIGKNTYHFYTPGLVYRLIERDTYADSDLGGLVIDSVVESPVDWVPVVQFANQRDLDGRVVGEVAPLSLRLSGLIKPRMTACLHSISIRGK</sequence>
<evidence type="ECO:0000313" key="2">
    <source>
        <dbReference type="Proteomes" id="UP000516320"/>
    </source>
</evidence>
<dbReference type="KEGG" id="cpoy:GP475_08815"/>
<dbReference type="EMBL" id="CP046884">
    <property type="protein sequence ID" value="QNQ90728.1"/>
    <property type="molecule type" value="Genomic_DNA"/>
</dbReference>
<name>A0A7H0SQA3_9CORY</name>
<organism evidence="1 2">
    <name type="scientific">Corynebacterium poyangense</name>
    <dbReference type="NCBI Taxonomy" id="2684405"/>
    <lineage>
        <taxon>Bacteria</taxon>
        <taxon>Bacillati</taxon>
        <taxon>Actinomycetota</taxon>
        <taxon>Actinomycetes</taxon>
        <taxon>Mycobacteriales</taxon>
        <taxon>Corynebacteriaceae</taxon>
        <taxon>Corynebacterium</taxon>
    </lineage>
</organism>
<evidence type="ECO:0000313" key="1">
    <source>
        <dbReference type="EMBL" id="QNQ90728.1"/>
    </source>
</evidence>
<reference evidence="1 2" key="1">
    <citation type="submission" date="2019-12" db="EMBL/GenBank/DDBJ databases">
        <title>Corynebacterium sp. nov., isolated from feces of the Anser Albifrons in China.</title>
        <authorList>
            <person name="Liu Q."/>
        </authorList>
    </citation>
    <scope>NUCLEOTIDE SEQUENCE [LARGE SCALE GENOMIC DNA]</scope>
    <source>
        <strain evidence="1 2">4H37-19</strain>
    </source>
</reference>
<proteinExistence type="predicted"/>
<dbReference type="RefSeq" id="WP_187974042.1">
    <property type="nucleotide sequence ID" value="NZ_CP046884.1"/>
</dbReference>
<keyword evidence="2" id="KW-1185">Reference proteome</keyword>
<dbReference type="Pfam" id="PF05133">
    <property type="entry name" value="SPP1_portal"/>
    <property type="match status" value="1"/>
</dbReference>
<dbReference type="Proteomes" id="UP000516320">
    <property type="component" value="Chromosome"/>
</dbReference>